<comment type="caution">
    <text evidence="2">The sequence shown here is derived from an EMBL/GenBank/DDBJ whole genome shotgun (WGS) entry which is preliminary data.</text>
</comment>
<dbReference type="EMBL" id="LKEB01000114">
    <property type="protein sequence ID" value="ROV88717.1"/>
    <property type="molecule type" value="Genomic_DNA"/>
</dbReference>
<protein>
    <recommendedName>
        <fullName evidence="4">Velvet domain-containing protein</fullName>
    </recommendedName>
</protein>
<keyword evidence="3" id="KW-1185">Reference proteome</keyword>
<sequence>MTSSAQQVVEVSVEIVVQPPLRVGVSRWLIPPVVARTSNPGLVQEFADNRKHVYATAMLTSSDGEDYSTILNGNWNVNANLVADSGGSGSGGGSSSRHARNRWLYFVFHPVSIGLGGTFSFSVVVSALSLESNSCMVVGGRSTRQFTVVNQPVPPEKPRMNDTFCAT</sequence>
<gene>
    <name evidence="2" type="ORF">VPNG_10222</name>
</gene>
<evidence type="ECO:0000313" key="2">
    <source>
        <dbReference type="EMBL" id="ROV88717.1"/>
    </source>
</evidence>
<dbReference type="InParanoid" id="A0A423VCM1"/>
<evidence type="ECO:0008006" key="4">
    <source>
        <dbReference type="Google" id="ProtNLM"/>
    </source>
</evidence>
<reference evidence="2 3" key="1">
    <citation type="submission" date="2015-09" db="EMBL/GenBank/DDBJ databases">
        <title>Host preference determinants of Valsa canker pathogens revealed by comparative genomics.</title>
        <authorList>
            <person name="Yin Z."/>
            <person name="Huang L."/>
        </authorList>
    </citation>
    <scope>NUCLEOTIDE SEQUENCE [LARGE SCALE GENOMIC DNA]</scope>
    <source>
        <strain evidence="2 3">SXYLt</strain>
    </source>
</reference>
<dbReference type="AlphaFoldDB" id="A0A423VCM1"/>
<evidence type="ECO:0000313" key="3">
    <source>
        <dbReference type="Proteomes" id="UP000285146"/>
    </source>
</evidence>
<evidence type="ECO:0000256" key="1">
    <source>
        <dbReference type="SAM" id="Phobius"/>
    </source>
</evidence>
<accession>A0A423VCM1</accession>
<keyword evidence="1" id="KW-1133">Transmembrane helix</keyword>
<dbReference type="Proteomes" id="UP000285146">
    <property type="component" value="Unassembled WGS sequence"/>
</dbReference>
<keyword evidence="1" id="KW-0472">Membrane</keyword>
<organism evidence="2 3">
    <name type="scientific">Cytospora leucostoma</name>
    <dbReference type="NCBI Taxonomy" id="1230097"/>
    <lineage>
        <taxon>Eukaryota</taxon>
        <taxon>Fungi</taxon>
        <taxon>Dikarya</taxon>
        <taxon>Ascomycota</taxon>
        <taxon>Pezizomycotina</taxon>
        <taxon>Sordariomycetes</taxon>
        <taxon>Sordariomycetidae</taxon>
        <taxon>Diaporthales</taxon>
        <taxon>Cytosporaceae</taxon>
        <taxon>Cytospora</taxon>
    </lineage>
</organism>
<feature type="transmembrane region" description="Helical" evidence="1">
    <location>
        <begin position="103"/>
        <end position="128"/>
    </location>
</feature>
<name>A0A423VCM1_9PEZI</name>
<keyword evidence="1" id="KW-0812">Transmembrane</keyword>
<dbReference type="OrthoDB" id="5399926at2759"/>
<proteinExistence type="predicted"/>